<evidence type="ECO:0000256" key="5">
    <source>
        <dbReference type="ARBA" id="ARBA00022448"/>
    </source>
</evidence>
<evidence type="ECO:0000313" key="14">
    <source>
        <dbReference type="EMBL" id="WUR02511.1"/>
    </source>
</evidence>
<dbReference type="InterPro" id="IPR040251">
    <property type="entry name" value="SEC31-like"/>
</dbReference>
<dbReference type="InterPro" id="IPR001680">
    <property type="entry name" value="WD40_rpt"/>
</dbReference>
<dbReference type="GO" id="GO:0090110">
    <property type="term" value="P:COPII-coated vesicle cargo loading"/>
    <property type="evidence" value="ECO:0007669"/>
    <property type="project" value="TreeGrafter"/>
</dbReference>
<dbReference type="GO" id="GO:0015031">
    <property type="term" value="P:protein transport"/>
    <property type="evidence" value="ECO:0007669"/>
    <property type="project" value="UniProtKB-KW"/>
</dbReference>
<keyword evidence="8" id="KW-0256">Endoplasmic reticulum</keyword>
<dbReference type="Proteomes" id="UP001334084">
    <property type="component" value="Chromosome 2"/>
</dbReference>
<dbReference type="KEGG" id="vnx:VNE69_02038"/>
<keyword evidence="7" id="KW-0677">Repeat</keyword>
<comment type="similarity">
    <text evidence="2">Belongs to the WD repeat SEC31 family.</text>
</comment>
<dbReference type="Gene3D" id="2.130.10.10">
    <property type="entry name" value="YVTN repeat-like/Quinoprotein amine dehydrogenase"/>
    <property type="match status" value="1"/>
</dbReference>
<proteinExistence type="inferred from homology"/>
<sequence length="866" mass="98617">MIFNKSYLTTFSKNKPYLALASKGKIIDSKFTLNSELSLYDYAHNVHYTPLQTDVEYCKVEWCENLLASGHTNGTMSLFEPCSDLSETSDSFKLIKNFEGLTGKVLGLDFNKNKNVIAAGSANGNLVFLNLDKLDQQYKCDIPIEENITCLAWNNQVSRILAVGTATGNILILDLRAKEIVKTLQSKDIKDINNIKWHPKCSTTIFASSNLNDLACFKLESNSLTKIGKFKSPTINFDILNQDTAVCCSDNEIKYINVDTFEIKEKINTENAFDISFSKKDPIYCSSYNSGTTEVFSNLCKNFNLGKAHLQINNKIVGPEIYKINTSPLKINVEENIEKKIIDILYSEEEFKFDENSRKEIGKLFLENRNIFPKSSIKNEGFIFDLQDDVVKNLITKNFEDVKIFNEKKINLNFVIDLMIKNNKVDPADSLEFLVCLAVNKEYEEFWKKISSDQWTIMIAILLYSDLNNGKVLEIIRNISEYFKIPILNLIYNDSKEYFNSRNISTDLPDKIFDVKDFFGKYGNEIFSLKKLNNSYDNPIINEYFWYAISHNMFGEMKDFNFKDEIIRNYIGKEQETYKKVDEVEKKLSNVTLTAPMRKPIIENKVQQEQKKVPEASPAPVRPPLYGAPNKSVASFSTKPVPETSSQKPLYGVPNKSVTAFSTKPTTETSPQTLNKPAPPKKSLYSGVFNRSATSFSTKPDTSVSTYGQQKPVQSPPQSNVSSIPKPFNKSPVIPQPVNQTPSSNNTRNTEENIQTNFDAIYLSKKFEEVFESLKEKASKKNNLIVGNKIKDAVRRFQVFQQTNKNDLSMTLLSRMNQILEIINSEMDKTSIKTKVRGIVDECSEIKNQQCDIWLPSIAILVQLVY</sequence>
<feature type="compositionally biased region" description="Low complexity" evidence="12">
    <location>
        <begin position="709"/>
        <end position="725"/>
    </location>
</feature>
<dbReference type="SUPFAM" id="SSF50978">
    <property type="entry name" value="WD40 repeat-like"/>
    <property type="match status" value="1"/>
</dbReference>
<dbReference type="GO" id="GO:0030127">
    <property type="term" value="C:COPII vesicle coat"/>
    <property type="evidence" value="ECO:0007669"/>
    <property type="project" value="TreeGrafter"/>
</dbReference>
<dbReference type="GO" id="GO:0005198">
    <property type="term" value="F:structural molecule activity"/>
    <property type="evidence" value="ECO:0007669"/>
    <property type="project" value="TreeGrafter"/>
</dbReference>
<protein>
    <recommendedName>
        <fullName evidence="4">Protein transport protein SEC31</fullName>
    </recommendedName>
    <alternativeName>
        <fullName evidence="3">Protein transport protein sec31</fullName>
    </alternativeName>
</protein>
<evidence type="ECO:0000256" key="1">
    <source>
        <dbReference type="ARBA" id="ARBA00004240"/>
    </source>
</evidence>
<evidence type="ECO:0000256" key="11">
    <source>
        <dbReference type="ARBA" id="ARBA00025471"/>
    </source>
</evidence>
<keyword evidence="10" id="KW-0653">Protein transport</keyword>
<feature type="compositionally biased region" description="Polar residues" evidence="12">
    <location>
        <begin position="689"/>
        <end position="708"/>
    </location>
</feature>
<dbReference type="AlphaFoldDB" id="A0AAX4J9B4"/>
<feature type="domain" description="Anaphase-promoting complex subunit 4-like WD40" evidence="13">
    <location>
        <begin position="146"/>
        <end position="198"/>
    </location>
</feature>
<dbReference type="GO" id="GO:0070971">
    <property type="term" value="C:endoplasmic reticulum exit site"/>
    <property type="evidence" value="ECO:0007669"/>
    <property type="project" value="TreeGrafter"/>
</dbReference>
<dbReference type="GeneID" id="90540328"/>
<dbReference type="InterPro" id="IPR024977">
    <property type="entry name" value="Apc4-like_WD40_dom"/>
</dbReference>
<organism evidence="14 15">
    <name type="scientific">Vairimorpha necatrix</name>
    <dbReference type="NCBI Taxonomy" id="6039"/>
    <lineage>
        <taxon>Eukaryota</taxon>
        <taxon>Fungi</taxon>
        <taxon>Fungi incertae sedis</taxon>
        <taxon>Microsporidia</taxon>
        <taxon>Nosematidae</taxon>
        <taxon>Vairimorpha</taxon>
    </lineage>
</organism>
<dbReference type="InterPro" id="IPR036322">
    <property type="entry name" value="WD40_repeat_dom_sf"/>
</dbReference>
<evidence type="ECO:0000256" key="12">
    <source>
        <dbReference type="SAM" id="MobiDB-lite"/>
    </source>
</evidence>
<feature type="region of interest" description="Disordered" evidence="12">
    <location>
        <begin position="603"/>
        <end position="750"/>
    </location>
</feature>
<feature type="compositionally biased region" description="Basic and acidic residues" evidence="12">
    <location>
        <begin position="603"/>
        <end position="614"/>
    </location>
</feature>
<name>A0AAX4J9B4_9MICR</name>
<evidence type="ECO:0000256" key="7">
    <source>
        <dbReference type="ARBA" id="ARBA00022737"/>
    </source>
</evidence>
<evidence type="ECO:0000256" key="9">
    <source>
        <dbReference type="ARBA" id="ARBA00022892"/>
    </source>
</evidence>
<evidence type="ECO:0000256" key="10">
    <source>
        <dbReference type="ARBA" id="ARBA00022927"/>
    </source>
</evidence>
<dbReference type="RefSeq" id="XP_065328656.1">
    <property type="nucleotide sequence ID" value="XM_065472584.1"/>
</dbReference>
<dbReference type="InterPro" id="IPR015943">
    <property type="entry name" value="WD40/YVTN_repeat-like_dom_sf"/>
</dbReference>
<gene>
    <name evidence="14" type="ORF">VNE69_02038</name>
</gene>
<evidence type="ECO:0000256" key="4">
    <source>
        <dbReference type="ARBA" id="ARBA00021236"/>
    </source>
</evidence>
<comment type="subcellular location">
    <subcellularLocation>
        <location evidence="1">Endoplasmic reticulum</location>
    </subcellularLocation>
</comment>
<keyword evidence="6" id="KW-0853">WD repeat</keyword>
<evidence type="ECO:0000256" key="6">
    <source>
        <dbReference type="ARBA" id="ARBA00022574"/>
    </source>
</evidence>
<accession>A0AAX4J9B4</accession>
<keyword evidence="15" id="KW-1185">Reference proteome</keyword>
<evidence type="ECO:0000256" key="3">
    <source>
        <dbReference type="ARBA" id="ARBA00013507"/>
    </source>
</evidence>
<dbReference type="PANTHER" id="PTHR13923">
    <property type="entry name" value="SEC31-RELATED PROTEIN"/>
    <property type="match status" value="1"/>
</dbReference>
<dbReference type="GO" id="GO:0007029">
    <property type="term" value="P:endoplasmic reticulum organization"/>
    <property type="evidence" value="ECO:0007669"/>
    <property type="project" value="TreeGrafter"/>
</dbReference>
<feature type="compositionally biased region" description="Polar residues" evidence="12">
    <location>
        <begin position="632"/>
        <end position="648"/>
    </location>
</feature>
<comment type="function">
    <text evidence="11">Component of the coat protein complex II (COPII) which promotes the formation of transport vesicles from the endoplasmic reticulum (ER). The coat has two main functions, the physical deformation of the endoplasmic reticulum membrane into vesicles and the selection of cargo molecules.</text>
</comment>
<dbReference type="PANTHER" id="PTHR13923:SF11">
    <property type="entry name" value="SECRETORY 31, ISOFORM D"/>
    <property type="match status" value="1"/>
</dbReference>
<reference evidence="14" key="1">
    <citation type="journal article" date="2024" name="BMC Genomics">
        <title>Functional annotation of a divergent genome using sequence and structure-based similarity.</title>
        <authorList>
            <person name="Svedberg D."/>
            <person name="Winiger R.R."/>
            <person name="Berg A."/>
            <person name="Sharma H."/>
            <person name="Tellgren-Roth C."/>
            <person name="Debrunner-Vossbrinck B.A."/>
            <person name="Vossbrinck C.R."/>
            <person name="Barandun J."/>
        </authorList>
    </citation>
    <scope>NUCLEOTIDE SEQUENCE</scope>
    <source>
        <strain evidence="14">Illinois isolate</strain>
    </source>
</reference>
<evidence type="ECO:0000256" key="2">
    <source>
        <dbReference type="ARBA" id="ARBA00009358"/>
    </source>
</evidence>
<feature type="compositionally biased region" description="Polar residues" evidence="12">
    <location>
        <begin position="737"/>
        <end position="750"/>
    </location>
</feature>
<feature type="compositionally biased region" description="Polar residues" evidence="12">
    <location>
        <begin position="656"/>
        <end position="675"/>
    </location>
</feature>
<dbReference type="Pfam" id="PF12894">
    <property type="entry name" value="ANAPC4_WD40"/>
    <property type="match status" value="1"/>
</dbReference>
<evidence type="ECO:0000313" key="15">
    <source>
        <dbReference type="Proteomes" id="UP001334084"/>
    </source>
</evidence>
<dbReference type="EMBL" id="CP142727">
    <property type="protein sequence ID" value="WUR02511.1"/>
    <property type="molecule type" value="Genomic_DNA"/>
</dbReference>
<keyword evidence="9" id="KW-0931">ER-Golgi transport</keyword>
<dbReference type="SMART" id="SM00320">
    <property type="entry name" value="WD40"/>
    <property type="match status" value="3"/>
</dbReference>
<evidence type="ECO:0000259" key="13">
    <source>
        <dbReference type="Pfam" id="PF12894"/>
    </source>
</evidence>
<evidence type="ECO:0000256" key="8">
    <source>
        <dbReference type="ARBA" id="ARBA00022824"/>
    </source>
</evidence>
<keyword evidence="5" id="KW-0813">Transport</keyword>